<accession>A0A1U7PSR4</accession>
<keyword evidence="2" id="KW-1185">Reference proteome</keyword>
<gene>
    <name evidence="1" type="ORF">SAMN05428946_2492</name>
</gene>
<evidence type="ECO:0000313" key="1">
    <source>
        <dbReference type="EMBL" id="SIT90646.1"/>
    </source>
</evidence>
<reference evidence="2" key="1">
    <citation type="submission" date="2017-01" db="EMBL/GenBank/DDBJ databases">
        <authorList>
            <person name="Varghese N."/>
            <person name="Submissions S."/>
        </authorList>
    </citation>
    <scope>NUCLEOTIDE SEQUENCE [LARGE SCALE GENOMIC DNA]</scope>
    <source>
        <strain evidence="2">MNA4</strain>
    </source>
</reference>
<evidence type="ECO:0000313" key="2">
    <source>
        <dbReference type="Proteomes" id="UP000187550"/>
    </source>
</evidence>
<dbReference type="EMBL" id="FTPL01000004">
    <property type="protein sequence ID" value="SIT90646.1"/>
    <property type="molecule type" value="Genomic_DNA"/>
</dbReference>
<dbReference type="AlphaFoldDB" id="A0A1U7PSR4"/>
<dbReference type="RefSeq" id="WP_076759331.1">
    <property type="nucleotide sequence ID" value="NZ_FTPL01000004.1"/>
</dbReference>
<dbReference type="STRING" id="550447.SAMN05428946_2492"/>
<name>A0A1U7PSR4_9BACI</name>
<proteinExistence type="predicted"/>
<dbReference type="Proteomes" id="UP000187550">
    <property type="component" value="Unassembled WGS sequence"/>
</dbReference>
<sequence>MIVEHFYYDETKQLNSAEKKVRELDHLRTSIGEDAYRTGVANIWAQYYSEQTDSYGRKFNRREVAFRVNTKLKNSGLETYSYGWFRGNY</sequence>
<protein>
    <submittedName>
        <fullName evidence="1">Uncharacterized protein</fullName>
    </submittedName>
</protein>
<organism evidence="1 2">
    <name type="scientific">Edaphobacillus lindanitolerans</name>
    <dbReference type="NCBI Taxonomy" id="550447"/>
    <lineage>
        <taxon>Bacteria</taxon>
        <taxon>Bacillati</taxon>
        <taxon>Bacillota</taxon>
        <taxon>Bacilli</taxon>
        <taxon>Bacillales</taxon>
        <taxon>Bacillaceae</taxon>
        <taxon>Edaphobacillus</taxon>
    </lineage>
</organism>